<name>A0A7K0G5W4_9SPHI</name>
<dbReference type="CDD" id="cd09117">
    <property type="entry name" value="PLDc_Bfil_DEXD_like"/>
    <property type="match status" value="1"/>
</dbReference>
<keyword evidence="3" id="KW-0255">Endonuclease</keyword>
<dbReference type="EMBL" id="WKKH01000070">
    <property type="protein sequence ID" value="MRX78744.1"/>
    <property type="molecule type" value="Genomic_DNA"/>
</dbReference>
<reference evidence="3 4" key="1">
    <citation type="submission" date="2019-11" db="EMBL/GenBank/DDBJ databases">
        <title>Pedobacter petrophilus genome.</title>
        <authorList>
            <person name="Feldbauer M.J."/>
            <person name="Newman J.D."/>
        </authorList>
    </citation>
    <scope>NUCLEOTIDE SEQUENCE [LARGE SCALE GENOMIC DNA]</scope>
    <source>
        <strain evidence="3 4">LMG 29686</strain>
    </source>
</reference>
<evidence type="ECO:0000259" key="2">
    <source>
        <dbReference type="Pfam" id="PF20731"/>
    </source>
</evidence>
<dbReference type="InterPro" id="IPR019065">
    <property type="entry name" value="RE_NgoFVII_N"/>
</dbReference>
<keyword evidence="4" id="KW-1185">Reference proteome</keyword>
<keyword evidence="3" id="KW-0378">Hydrolase</keyword>
<proteinExistence type="predicted"/>
<dbReference type="Gene3D" id="3.30.870.10">
    <property type="entry name" value="Endonuclease Chain A"/>
    <property type="match status" value="1"/>
</dbReference>
<dbReference type="OrthoDB" id="7107971at2"/>
<dbReference type="RefSeq" id="WP_154283143.1">
    <property type="nucleotide sequence ID" value="NZ_JBHUJQ010000002.1"/>
</dbReference>
<accession>A0A7K0G5W4</accession>
<dbReference type="AlphaFoldDB" id="A0A7K0G5W4"/>
<evidence type="ECO:0000313" key="3">
    <source>
        <dbReference type="EMBL" id="MRX78744.1"/>
    </source>
</evidence>
<sequence>MITSQGELFDEVLANPISDGADKLLIVSGYASANMVARHADYARKILKKNLSVDLIIGMGVRDGIELKNHKSLIQLQESKDLNFKCHYIINSPAVHSKVYTWLKKDEPYKSFIGSANYTQNAFSTSMREAVTPADPILSSNYFYTLLRESINCNADYGIISSHIDFYESKRIIKELHKIDDLDLANHDLDKVTLTLLDRSTGEVPGRSGLNWGQRPEYNRDPNQAYLNIPSDICRSGFFPELKTVFTIMTDDDKQLICVRAQQNGKGLHTTLNNALMGQYFRFRLGLKNGEKITLKHLMKYGRTDVDLYKIDEETYLMDFSV</sequence>
<dbReference type="InterPro" id="IPR048923">
    <property type="entry name" value="RE_NgoFVII_C"/>
</dbReference>
<dbReference type="Proteomes" id="UP000487757">
    <property type="component" value="Unassembled WGS sequence"/>
</dbReference>
<dbReference type="Pfam" id="PF09565">
    <property type="entry name" value="RE_NgoFVII"/>
    <property type="match status" value="1"/>
</dbReference>
<organism evidence="3 4">
    <name type="scientific">Pedobacter petrophilus</name>
    <dbReference type="NCBI Taxonomy" id="1908241"/>
    <lineage>
        <taxon>Bacteria</taxon>
        <taxon>Pseudomonadati</taxon>
        <taxon>Bacteroidota</taxon>
        <taxon>Sphingobacteriia</taxon>
        <taxon>Sphingobacteriales</taxon>
        <taxon>Sphingobacteriaceae</taxon>
        <taxon>Pedobacter</taxon>
    </lineage>
</organism>
<evidence type="ECO:0000259" key="1">
    <source>
        <dbReference type="Pfam" id="PF09565"/>
    </source>
</evidence>
<keyword evidence="3" id="KW-0540">Nuclease</keyword>
<gene>
    <name evidence="3" type="ORF">GJU39_21950</name>
</gene>
<feature type="domain" description="Restriction endonuclease type II NgoFVII C-terminal B3-like DNA-binding" evidence="2">
    <location>
        <begin position="188"/>
        <end position="312"/>
    </location>
</feature>
<feature type="domain" description="Restriction endonuclease type II NgoFVII N-terminal" evidence="1">
    <location>
        <begin position="8"/>
        <end position="155"/>
    </location>
</feature>
<comment type="caution">
    <text evidence="3">The sequence shown here is derived from an EMBL/GenBank/DDBJ whole genome shotgun (WGS) entry which is preliminary data.</text>
</comment>
<dbReference type="GO" id="GO:0004519">
    <property type="term" value="F:endonuclease activity"/>
    <property type="evidence" value="ECO:0007669"/>
    <property type="project" value="UniProtKB-KW"/>
</dbReference>
<protein>
    <submittedName>
        <fullName evidence="3">NgoFVII family restriction endonuclease</fullName>
    </submittedName>
</protein>
<evidence type="ECO:0000313" key="4">
    <source>
        <dbReference type="Proteomes" id="UP000487757"/>
    </source>
</evidence>
<dbReference type="Pfam" id="PF20731">
    <property type="entry name" value="RE_NgoFVII_C"/>
    <property type="match status" value="1"/>
</dbReference>